<dbReference type="Pfam" id="PF01497">
    <property type="entry name" value="Peripla_BP_2"/>
    <property type="match status" value="1"/>
</dbReference>
<dbReference type="Gene3D" id="3.40.50.1980">
    <property type="entry name" value="Nitrogenase molybdenum iron protein domain"/>
    <property type="match status" value="2"/>
</dbReference>
<evidence type="ECO:0000313" key="7">
    <source>
        <dbReference type="Proteomes" id="UP000185696"/>
    </source>
</evidence>
<evidence type="ECO:0000313" key="6">
    <source>
        <dbReference type="EMBL" id="OLF09864.1"/>
    </source>
</evidence>
<dbReference type="GO" id="GO:0030288">
    <property type="term" value="C:outer membrane-bounded periplasmic space"/>
    <property type="evidence" value="ECO:0007669"/>
    <property type="project" value="TreeGrafter"/>
</dbReference>
<protein>
    <submittedName>
        <fullName evidence="6">Iron ABC transporter</fullName>
    </submittedName>
</protein>
<evidence type="ECO:0000256" key="2">
    <source>
        <dbReference type="ARBA" id="ARBA00008814"/>
    </source>
</evidence>
<dbReference type="EMBL" id="MSIF01000008">
    <property type="protein sequence ID" value="OLF09864.1"/>
    <property type="molecule type" value="Genomic_DNA"/>
</dbReference>
<gene>
    <name evidence="6" type="ORF">BLA60_18745</name>
</gene>
<feature type="domain" description="Fe/B12 periplasmic-binding" evidence="5">
    <location>
        <begin position="9"/>
        <end position="278"/>
    </location>
</feature>
<dbReference type="InterPro" id="IPR051313">
    <property type="entry name" value="Bact_iron-sidero_bind"/>
</dbReference>
<keyword evidence="3" id="KW-0813">Transport</keyword>
<proteinExistence type="inferred from homology"/>
<reference evidence="6 7" key="1">
    <citation type="submission" date="2016-12" db="EMBL/GenBank/DDBJ databases">
        <title>The draft genome sequence of Actinophytocola xinjiangensis.</title>
        <authorList>
            <person name="Wang W."/>
            <person name="Yuan L."/>
        </authorList>
    </citation>
    <scope>NUCLEOTIDE SEQUENCE [LARGE SCALE GENOMIC DNA]</scope>
    <source>
        <strain evidence="6 7">CGMCC 4.4663</strain>
    </source>
</reference>
<organism evidence="6 7">
    <name type="scientific">Actinophytocola xinjiangensis</name>
    <dbReference type="NCBI Taxonomy" id="485602"/>
    <lineage>
        <taxon>Bacteria</taxon>
        <taxon>Bacillati</taxon>
        <taxon>Actinomycetota</taxon>
        <taxon>Actinomycetes</taxon>
        <taxon>Pseudonocardiales</taxon>
        <taxon>Pseudonocardiaceae</taxon>
    </lineage>
</organism>
<comment type="subcellular location">
    <subcellularLocation>
        <location evidence="1">Cell envelope</location>
    </subcellularLocation>
</comment>
<keyword evidence="4" id="KW-0732">Signal</keyword>
<evidence type="ECO:0000259" key="5">
    <source>
        <dbReference type="PROSITE" id="PS50983"/>
    </source>
</evidence>
<dbReference type="PANTHER" id="PTHR30532:SF24">
    <property type="entry name" value="FERRIC ENTEROBACTIN-BINDING PERIPLASMIC PROTEIN FEPB"/>
    <property type="match status" value="1"/>
</dbReference>
<dbReference type="GO" id="GO:1901678">
    <property type="term" value="P:iron coordination entity transport"/>
    <property type="evidence" value="ECO:0007669"/>
    <property type="project" value="UniProtKB-ARBA"/>
</dbReference>
<evidence type="ECO:0000256" key="1">
    <source>
        <dbReference type="ARBA" id="ARBA00004196"/>
    </source>
</evidence>
<dbReference type="Proteomes" id="UP000185696">
    <property type="component" value="Unassembled WGS sequence"/>
</dbReference>
<name>A0A7Z1AY17_9PSEU</name>
<sequence length="279" mass="29857">MTVEAAPTRVLSLGRTDHDVLLALGIVPVGVFRFVPTMERGVGVWAEDRLGDTTPEFFRPPFNFELVGQLEPDLIVNVQSSGDDAEHETLVGYGTTVGLAKGCEPNQVPWQTSTELISRAVGKGDEGAELVSQTRAALDAVGRDNPGFAGKTVSILLAYSGKVGIYTVNDTRMQVVTAWGLTPSPYVESLGKDDYFVEMSPERMADADADVVIVLSQQGSPRDDVMSEYPQIERMAANAEGRMVFPEDPNIGLALSAASVLSIPYVVDGLVPLVAETLA</sequence>
<keyword evidence="7" id="KW-1185">Reference proteome</keyword>
<dbReference type="PANTHER" id="PTHR30532">
    <property type="entry name" value="IRON III DICITRATE-BINDING PERIPLASMIC PROTEIN"/>
    <property type="match status" value="1"/>
</dbReference>
<evidence type="ECO:0000256" key="3">
    <source>
        <dbReference type="ARBA" id="ARBA00022448"/>
    </source>
</evidence>
<dbReference type="InterPro" id="IPR002491">
    <property type="entry name" value="ABC_transptr_periplasmic_BD"/>
</dbReference>
<evidence type="ECO:0000256" key="4">
    <source>
        <dbReference type="ARBA" id="ARBA00022729"/>
    </source>
</evidence>
<comment type="similarity">
    <text evidence="2">Belongs to the bacterial solute-binding protein 8 family.</text>
</comment>
<dbReference type="SUPFAM" id="SSF53807">
    <property type="entry name" value="Helical backbone' metal receptor"/>
    <property type="match status" value="1"/>
</dbReference>
<comment type="caution">
    <text evidence="6">The sequence shown here is derived from an EMBL/GenBank/DDBJ whole genome shotgun (WGS) entry which is preliminary data.</text>
</comment>
<accession>A0A7Z1AY17</accession>
<dbReference type="AlphaFoldDB" id="A0A7Z1AY17"/>
<dbReference type="PROSITE" id="PS50983">
    <property type="entry name" value="FE_B12_PBP"/>
    <property type="match status" value="1"/>
</dbReference>